<dbReference type="InterPro" id="IPR019819">
    <property type="entry name" value="Carboxylesterase_B_CS"/>
</dbReference>
<dbReference type="eggNOG" id="KOG1516">
    <property type="taxonomic scope" value="Eukaryota"/>
</dbReference>
<dbReference type="OrthoDB" id="408631at2759"/>
<dbReference type="VEuPathDB" id="FungiDB:AO090701000951"/>
<dbReference type="GO" id="GO:0016787">
    <property type="term" value="F:hydrolase activity"/>
    <property type="evidence" value="ECO:0007669"/>
    <property type="project" value="UniProtKB-KW"/>
</dbReference>
<dbReference type="InterPro" id="IPR002018">
    <property type="entry name" value="CarbesteraseB"/>
</dbReference>
<evidence type="ECO:0000313" key="5">
    <source>
        <dbReference type="EMBL" id="OOO06602.1"/>
    </source>
</evidence>
<dbReference type="Gene3D" id="3.40.50.1820">
    <property type="entry name" value="alpha/beta hydrolase"/>
    <property type="match status" value="2"/>
</dbReference>
<dbReference type="InterPro" id="IPR050309">
    <property type="entry name" value="Type-B_Carboxylest/Lipase"/>
</dbReference>
<dbReference type="SUPFAM" id="SSF53474">
    <property type="entry name" value="alpha/beta-Hydrolases"/>
    <property type="match status" value="2"/>
</dbReference>
<dbReference type="Proteomes" id="UP000190312">
    <property type="component" value="Unassembled WGS sequence"/>
</dbReference>
<keyword evidence="2" id="KW-0378">Hydrolase</keyword>
<evidence type="ECO:0000313" key="6">
    <source>
        <dbReference type="Proteomes" id="UP000190312"/>
    </source>
</evidence>
<dbReference type="PROSITE" id="PS00941">
    <property type="entry name" value="CARBOXYLESTERASE_B_2"/>
    <property type="match status" value="1"/>
</dbReference>
<name>A0A1S9DBY1_ASPOZ</name>
<feature type="domain" description="Alpha/beta hydrolase fold-3" evidence="4">
    <location>
        <begin position="105"/>
        <end position="323"/>
    </location>
</feature>
<dbReference type="PROSITE" id="PS00122">
    <property type="entry name" value="CARBOXYLESTERASE_B_1"/>
    <property type="match status" value="1"/>
</dbReference>
<protein>
    <submittedName>
        <fullName evidence="5">Carboxylesterase type B</fullName>
    </submittedName>
</protein>
<accession>A0A1S9DBY1</accession>
<dbReference type="VEuPathDB" id="FungiDB:AO090011000104"/>
<evidence type="ECO:0000259" key="4">
    <source>
        <dbReference type="Pfam" id="PF07859"/>
    </source>
</evidence>
<proteinExistence type="inferred from homology"/>
<feature type="domain" description="Carboxylesterase type B" evidence="3">
    <location>
        <begin position="414"/>
        <end position="898"/>
    </location>
</feature>
<organism evidence="5 6">
    <name type="scientific">Aspergillus oryzae</name>
    <name type="common">Yellow koji mold</name>
    <dbReference type="NCBI Taxonomy" id="5062"/>
    <lineage>
        <taxon>Eukaryota</taxon>
        <taxon>Fungi</taxon>
        <taxon>Dikarya</taxon>
        <taxon>Ascomycota</taxon>
        <taxon>Pezizomycotina</taxon>
        <taxon>Eurotiomycetes</taxon>
        <taxon>Eurotiomycetidae</taxon>
        <taxon>Eurotiales</taxon>
        <taxon>Aspergillaceae</taxon>
        <taxon>Aspergillus</taxon>
        <taxon>Aspergillus subgen. Circumdati</taxon>
    </lineage>
</organism>
<dbReference type="Pfam" id="PF07859">
    <property type="entry name" value="Abhydrolase_3"/>
    <property type="match status" value="1"/>
</dbReference>
<dbReference type="InterPro" id="IPR013094">
    <property type="entry name" value="AB_hydrolase_3"/>
</dbReference>
<dbReference type="InterPro" id="IPR029058">
    <property type="entry name" value="AB_hydrolase_fold"/>
</dbReference>
<dbReference type="EMBL" id="MKZY01000007">
    <property type="protein sequence ID" value="OOO06602.1"/>
    <property type="molecule type" value="Genomic_DNA"/>
</dbReference>
<dbReference type="PANTHER" id="PTHR11559">
    <property type="entry name" value="CARBOXYLESTERASE"/>
    <property type="match status" value="1"/>
</dbReference>
<dbReference type="Pfam" id="PF00135">
    <property type="entry name" value="COesterase"/>
    <property type="match status" value="1"/>
</dbReference>
<dbReference type="AlphaFoldDB" id="A0A1S9DBY1"/>
<comment type="similarity">
    <text evidence="1">Belongs to the type-B carboxylesterase/lipase family.</text>
</comment>
<gene>
    <name evidence="5" type="ORF">OAory_01088050</name>
</gene>
<sequence>MAGLWLGLGFTAGKSIAITLWSAITAPFRGQTGGATAYKHVAITFARSFFGTASIEQIQYILPPKSAHNAYKALMHSQQTTPNIVRLHDGTEAFWMGNPDAEKLIIYFPGGAYCIPALPGHFDLVNALATDLKKNNQDIGVLFLAYDLVPHAQWPRQLAQGVTLVQYVIEVLGKRPSNIILQGDSSGAHLALAVLSHLTEGHPHNSIPRLSLSENLRGALLLSPWIDFGTDHESFRTNADKDAISAESLGRWAEALFGDTKMDKYTNPTDAPTGWWKLLPVEKIFIGVGGDEVLLDSIVSLAHKMKTEHPDVLVSRVPREFHVEPITDFGCKPAGSQTGFVAGRKDGFEGFMINRLACRNFEFNLGTSFDKLENMKGLSLGLALLAPLANAVAAPTVDLGYTIHQAAVESTKDGMRYLNFTNIQYGTSRRFQPPIPPPVNSTIQTAGAYNIRCPQGQPAWLSLFGQPVGNLTGVPPVTIADLPPVDPSTSEDCLYLDVFVPEDVFQAKGDYKSSVVIWIHGGGYVGGWKSLYGPGLGLMETAKKEGRDVIFVSINYRLGLFGFLADPDSSDITRNLGLQDQLFALKWVHKYIHLFGGDPNTITVMGESAGGGSIMYHLTSGNASYRPLFQRAIVQSPFTINIPARMQRSTLQEVYQRANVTSFEELKGLSTQALQTANALVVGNAKPYGTFVFGPVSDKYYPDYPPVLLNEGHYLDDVSVMAGYNTNEGVLFASPFVKNDEDYANLVASLFPGISSTALSIITDKLYPSTLSGKYGYVDQTGRVASTIGESLISCNEYFLGEAFARSNTSFRYEFSVPPAIHAVDLSYTFYNAGEATSGVNITLAGIMQRYFANFITTGQPYSHRPTDFPVDDMIQNFNISSVGRMKDSVSTKRCKWWQKADFR</sequence>
<dbReference type="InterPro" id="IPR019826">
    <property type="entry name" value="Carboxylesterase_B_AS"/>
</dbReference>
<evidence type="ECO:0000256" key="2">
    <source>
        <dbReference type="ARBA" id="ARBA00022801"/>
    </source>
</evidence>
<comment type="caution">
    <text evidence="5">The sequence shown here is derived from an EMBL/GenBank/DDBJ whole genome shotgun (WGS) entry which is preliminary data.</text>
</comment>
<evidence type="ECO:0000259" key="3">
    <source>
        <dbReference type="Pfam" id="PF00135"/>
    </source>
</evidence>
<evidence type="ECO:0000256" key="1">
    <source>
        <dbReference type="ARBA" id="ARBA00005964"/>
    </source>
</evidence>
<reference evidence="5 6" key="1">
    <citation type="submission" date="2016-10" db="EMBL/GenBank/DDBJ databases">
        <title>Genome sequencing of Aspergillus oryzae BCC7051.</title>
        <authorList>
            <person name="Thammarongtham C."/>
            <person name="Vorapreeda T."/>
            <person name="Nookaew I."/>
            <person name="Srisuk T."/>
            <person name="Land M."/>
            <person name="Jeennor S."/>
            <person name="Laoteng K."/>
        </authorList>
    </citation>
    <scope>NUCLEOTIDE SEQUENCE [LARGE SCALE GENOMIC DNA]</scope>
    <source>
        <strain evidence="5 6">BCC7051</strain>
    </source>
</reference>